<reference evidence="2 3" key="1">
    <citation type="submission" date="2020-08" db="EMBL/GenBank/DDBJ databases">
        <title>Genomic Encyclopedia of Archaeal and Bacterial Type Strains, Phase II (KMG-II): from individual species to whole genera.</title>
        <authorList>
            <person name="Goeker M."/>
        </authorList>
    </citation>
    <scope>NUCLEOTIDE SEQUENCE [LARGE SCALE GENOMIC DNA]</scope>
    <source>
        <strain evidence="2 3">DSM 43850</strain>
    </source>
</reference>
<dbReference type="PANTHER" id="PTHR34595:SF7">
    <property type="entry name" value="SLL1039 PROTEIN"/>
    <property type="match status" value="1"/>
</dbReference>
<dbReference type="InterPro" id="IPR051680">
    <property type="entry name" value="ATP-dep_Glu-Cys_Ligase-2"/>
</dbReference>
<dbReference type="Proteomes" id="UP000517916">
    <property type="component" value="Unassembled WGS sequence"/>
</dbReference>
<dbReference type="PANTHER" id="PTHR34595">
    <property type="entry name" value="BLR5612 PROTEIN"/>
    <property type="match status" value="1"/>
</dbReference>
<sequence>MLARNAESLYWIGRYVERADDTARILDVSVHQLLEDATVDPDAASRQLLSVLGIEPPKGAVLDVWSLTELVAYSASNAGSIVASVTSARENTRGAREVVSTEMWECLNAMWNAVPERQRYSRRVGPHAFFSFVEERAAMFAGLADSTMSRDDGWRFLVLGRSVERVDMIVRLLLSRAGDKASSPGWVTVLRSAGAHDTYLRTYRGALDASRVVQFLLLDRLFPRSVFHALVQAESCLEHLDHHSSVRVGATAEATRLLGKARSELEFLRTSELLDDLPTRLKSLQDTVRDVGEAVSHQYFHSAPWVAWTNAEVGA</sequence>
<comment type="caution">
    <text evidence="2">The sequence shown here is derived from an EMBL/GenBank/DDBJ whole genome shotgun (WGS) entry which is preliminary data.</text>
</comment>
<accession>A0ABR6BM47</accession>
<feature type="domain" description="DUF403" evidence="1">
    <location>
        <begin position="1"/>
        <end position="300"/>
    </location>
</feature>
<dbReference type="RefSeq" id="WP_182838592.1">
    <property type="nucleotide sequence ID" value="NZ_BAAABQ010000056.1"/>
</dbReference>
<keyword evidence="3" id="KW-1185">Reference proteome</keyword>
<protein>
    <submittedName>
        <fullName evidence="2">Alpha-E superfamily protein</fullName>
    </submittedName>
</protein>
<gene>
    <name evidence="2" type="ORF">BC739_004830</name>
</gene>
<evidence type="ECO:0000313" key="2">
    <source>
        <dbReference type="EMBL" id="MBA8927624.1"/>
    </source>
</evidence>
<proteinExistence type="predicted"/>
<dbReference type="EMBL" id="JACJID010000003">
    <property type="protein sequence ID" value="MBA8927624.1"/>
    <property type="molecule type" value="Genomic_DNA"/>
</dbReference>
<dbReference type="Pfam" id="PF04168">
    <property type="entry name" value="Alpha-E"/>
    <property type="match status" value="1"/>
</dbReference>
<evidence type="ECO:0000313" key="3">
    <source>
        <dbReference type="Proteomes" id="UP000517916"/>
    </source>
</evidence>
<evidence type="ECO:0000259" key="1">
    <source>
        <dbReference type="Pfam" id="PF04168"/>
    </source>
</evidence>
<name>A0ABR6BM47_9PSEU</name>
<organism evidence="2 3">
    <name type="scientific">Kutzneria viridogrisea</name>
    <dbReference type="NCBI Taxonomy" id="47990"/>
    <lineage>
        <taxon>Bacteria</taxon>
        <taxon>Bacillati</taxon>
        <taxon>Actinomycetota</taxon>
        <taxon>Actinomycetes</taxon>
        <taxon>Pseudonocardiales</taxon>
        <taxon>Pseudonocardiaceae</taxon>
        <taxon>Kutzneria</taxon>
    </lineage>
</organism>
<dbReference type="InterPro" id="IPR007296">
    <property type="entry name" value="DUF403"/>
</dbReference>